<dbReference type="EMBL" id="MU855413">
    <property type="protein sequence ID" value="KAK3904112.1"/>
    <property type="molecule type" value="Genomic_DNA"/>
</dbReference>
<name>A0AAN6RUP3_9PEZI</name>
<evidence type="ECO:0000313" key="2">
    <source>
        <dbReference type="EMBL" id="KAK3904112.1"/>
    </source>
</evidence>
<reference evidence="2" key="1">
    <citation type="journal article" date="2023" name="Mol. Phylogenet. Evol.">
        <title>Genome-scale phylogeny and comparative genomics of the fungal order Sordariales.</title>
        <authorList>
            <person name="Hensen N."/>
            <person name="Bonometti L."/>
            <person name="Westerberg I."/>
            <person name="Brannstrom I.O."/>
            <person name="Guillou S."/>
            <person name="Cros-Aarteil S."/>
            <person name="Calhoun S."/>
            <person name="Haridas S."/>
            <person name="Kuo A."/>
            <person name="Mondo S."/>
            <person name="Pangilinan J."/>
            <person name="Riley R."/>
            <person name="LaButti K."/>
            <person name="Andreopoulos B."/>
            <person name="Lipzen A."/>
            <person name="Chen C."/>
            <person name="Yan M."/>
            <person name="Daum C."/>
            <person name="Ng V."/>
            <person name="Clum A."/>
            <person name="Steindorff A."/>
            <person name="Ohm R.A."/>
            <person name="Martin F."/>
            <person name="Silar P."/>
            <person name="Natvig D.O."/>
            <person name="Lalanne C."/>
            <person name="Gautier V."/>
            <person name="Ament-Velasquez S.L."/>
            <person name="Kruys A."/>
            <person name="Hutchinson M.I."/>
            <person name="Powell A.J."/>
            <person name="Barry K."/>
            <person name="Miller A.N."/>
            <person name="Grigoriev I.V."/>
            <person name="Debuchy R."/>
            <person name="Gladieux P."/>
            <person name="Hiltunen Thoren M."/>
            <person name="Johannesson H."/>
        </authorList>
    </citation>
    <scope>NUCLEOTIDE SEQUENCE</scope>
    <source>
        <strain evidence="2">CBS 103.79</strain>
    </source>
</reference>
<feature type="compositionally biased region" description="Low complexity" evidence="1">
    <location>
        <begin position="69"/>
        <end position="96"/>
    </location>
</feature>
<dbReference type="Proteomes" id="UP001303889">
    <property type="component" value="Unassembled WGS sequence"/>
</dbReference>
<evidence type="ECO:0000313" key="3">
    <source>
        <dbReference type="Proteomes" id="UP001303889"/>
    </source>
</evidence>
<keyword evidence="3" id="KW-1185">Reference proteome</keyword>
<organism evidence="2 3">
    <name type="scientific">Staphylotrichum tortipilum</name>
    <dbReference type="NCBI Taxonomy" id="2831512"/>
    <lineage>
        <taxon>Eukaryota</taxon>
        <taxon>Fungi</taxon>
        <taxon>Dikarya</taxon>
        <taxon>Ascomycota</taxon>
        <taxon>Pezizomycotina</taxon>
        <taxon>Sordariomycetes</taxon>
        <taxon>Sordariomycetidae</taxon>
        <taxon>Sordariales</taxon>
        <taxon>Chaetomiaceae</taxon>
        <taxon>Staphylotrichum</taxon>
    </lineage>
</organism>
<proteinExistence type="predicted"/>
<dbReference type="AlphaFoldDB" id="A0AAN6RUP3"/>
<feature type="region of interest" description="Disordered" evidence="1">
    <location>
        <begin position="61"/>
        <end position="105"/>
    </location>
</feature>
<gene>
    <name evidence="2" type="ORF">C8A05DRAFT_32121</name>
</gene>
<sequence>MDTKASKLNYFVEALSRTVRAHAASTRAHSFPEEIITAPEPGEVALDEKIVVRISSTVRRWRGRRQENPTPAETSSAAPPSSPTSPSTSSTASPETWDATSDRTDETDYRDTRIYQYMLNHCTWGGYTTSEVATHPHRQFFGIADRQFSRNGHDFRAPPHNLTLPYGLVPFAKFLTWDDKTADRRPGIDDVPAVRRLLHRGLGLPMELVLEILALAEYEPRGRLRVPHDPFHRANREELEKYLKYCWGAQARARDEPWFESVWNIQ</sequence>
<protein>
    <submittedName>
        <fullName evidence="2">Uncharacterized protein</fullName>
    </submittedName>
</protein>
<comment type="caution">
    <text evidence="2">The sequence shown here is derived from an EMBL/GenBank/DDBJ whole genome shotgun (WGS) entry which is preliminary data.</text>
</comment>
<accession>A0AAN6RUP3</accession>
<evidence type="ECO:0000256" key="1">
    <source>
        <dbReference type="SAM" id="MobiDB-lite"/>
    </source>
</evidence>
<reference evidence="2" key="2">
    <citation type="submission" date="2023-05" db="EMBL/GenBank/DDBJ databases">
        <authorList>
            <consortium name="Lawrence Berkeley National Laboratory"/>
            <person name="Steindorff A."/>
            <person name="Hensen N."/>
            <person name="Bonometti L."/>
            <person name="Westerberg I."/>
            <person name="Brannstrom I.O."/>
            <person name="Guillou S."/>
            <person name="Cros-Aarteil S."/>
            <person name="Calhoun S."/>
            <person name="Haridas S."/>
            <person name="Kuo A."/>
            <person name="Mondo S."/>
            <person name="Pangilinan J."/>
            <person name="Riley R."/>
            <person name="Labutti K."/>
            <person name="Andreopoulos B."/>
            <person name="Lipzen A."/>
            <person name="Chen C."/>
            <person name="Yanf M."/>
            <person name="Daum C."/>
            <person name="Ng V."/>
            <person name="Clum A."/>
            <person name="Ohm R."/>
            <person name="Martin F."/>
            <person name="Silar P."/>
            <person name="Natvig D."/>
            <person name="Lalanne C."/>
            <person name="Gautier V."/>
            <person name="Ament-Velasquez S.L."/>
            <person name="Kruys A."/>
            <person name="Hutchinson M.I."/>
            <person name="Powell A.J."/>
            <person name="Barry K."/>
            <person name="Miller A.N."/>
            <person name="Grigoriev I.V."/>
            <person name="Debuchy R."/>
            <person name="Gladieux P."/>
            <person name="Thoren M.H."/>
            <person name="Johannesson H."/>
        </authorList>
    </citation>
    <scope>NUCLEOTIDE SEQUENCE</scope>
    <source>
        <strain evidence="2">CBS 103.79</strain>
    </source>
</reference>